<keyword evidence="3" id="KW-0255">Endonuclease</keyword>
<sequence>MPRHRFDVAHATLWSKQRPTFDHIRPRAKGGHDDESNLQLAHAACNKRKGSRWSGKTEG</sequence>
<dbReference type="EMBL" id="JBHSSW010000005">
    <property type="protein sequence ID" value="MFC6197572.1"/>
    <property type="molecule type" value="Genomic_DNA"/>
</dbReference>
<keyword evidence="3" id="KW-0540">Nuclease</keyword>
<dbReference type="Pfam" id="PF01844">
    <property type="entry name" value="HNH"/>
    <property type="match status" value="1"/>
</dbReference>
<feature type="region of interest" description="Disordered" evidence="1">
    <location>
        <begin position="28"/>
        <end position="59"/>
    </location>
</feature>
<protein>
    <submittedName>
        <fullName evidence="3">HNH endonuclease</fullName>
    </submittedName>
</protein>
<evidence type="ECO:0000259" key="2">
    <source>
        <dbReference type="Pfam" id="PF01844"/>
    </source>
</evidence>
<evidence type="ECO:0000256" key="1">
    <source>
        <dbReference type="SAM" id="MobiDB-lite"/>
    </source>
</evidence>
<dbReference type="InterPro" id="IPR002711">
    <property type="entry name" value="HNH"/>
</dbReference>
<name>A0ABW1S8M0_9PROT</name>
<keyword evidence="3" id="KW-0378">Hydrolase</keyword>
<gene>
    <name evidence="3" type="ORF">ACFQDM_05755</name>
</gene>
<dbReference type="GO" id="GO:0004519">
    <property type="term" value="F:endonuclease activity"/>
    <property type="evidence" value="ECO:0007669"/>
    <property type="project" value="UniProtKB-KW"/>
</dbReference>
<reference evidence="4" key="1">
    <citation type="journal article" date="2019" name="Int. J. Syst. Evol. Microbiol.">
        <title>The Global Catalogue of Microorganisms (GCM) 10K type strain sequencing project: providing services to taxonomists for standard genome sequencing and annotation.</title>
        <authorList>
            <consortium name="The Broad Institute Genomics Platform"/>
            <consortium name="The Broad Institute Genome Sequencing Center for Infectious Disease"/>
            <person name="Wu L."/>
            <person name="Ma J."/>
        </authorList>
    </citation>
    <scope>NUCLEOTIDE SEQUENCE [LARGE SCALE GENOMIC DNA]</scope>
    <source>
        <strain evidence="4">CGMCC-1.15741</strain>
    </source>
</reference>
<feature type="domain" description="HNH" evidence="2">
    <location>
        <begin position="19"/>
        <end position="52"/>
    </location>
</feature>
<dbReference type="InterPro" id="IPR003615">
    <property type="entry name" value="HNH_nuc"/>
</dbReference>
<dbReference type="RefSeq" id="WP_377376675.1">
    <property type="nucleotide sequence ID" value="NZ_JBHSSW010000005.1"/>
</dbReference>
<accession>A0ABW1S8M0</accession>
<evidence type="ECO:0000313" key="4">
    <source>
        <dbReference type="Proteomes" id="UP001596303"/>
    </source>
</evidence>
<dbReference type="Gene3D" id="1.10.30.50">
    <property type="match status" value="1"/>
</dbReference>
<evidence type="ECO:0000313" key="3">
    <source>
        <dbReference type="EMBL" id="MFC6197572.1"/>
    </source>
</evidence>
<dbReference type="CDD" id="cd00085">
    <property type="entry name" value="HNHc"/>
    <property type="match status" value="1"/>
</dbReference>
<dbReference type="Proteomes" id="UP001596303">
    <property type="component" value="Unassembled WGS sequence"/>
</dbReference>
<proteinExistence type="predicted"/>
<comment type="caution">
    <text evidence="3">The sequence shown here is derived from an EMBL/GenBank/DDBJ whole genome shotgun (WGS) entry which is preliminary data.</text>
</comment>
<keyword evidence="4" id="KW-1185">Reference proteome</keyword>
<organism evidence="3 4">
    <name type="scientific">Ponticaulis profundi</name>
    <dbReference type="NCBI Taxonomy" id="2665222"/>
    <lineage>
        <taxon>Bacteria</taxon>
        <taxon>Pseudomonadati</taxon>
        <taxon>Pseudomonadota</taxon>
        <taxon>Alphaproteobacteria</taxon>
        <taxon>Hyphomonadales</taxon>
        <taxon>Hyphomonadaceae</taxon>
        <taxon>Ponticaulis</taxon>
    </lineage>
</organism>